<evidence type="ECO:0000259" key="2">
    <source>
        <dbReference type="Pfam" id="PF01926"/>
    </source>
</evidence>
<dbReference type="Gene3D" id="3.40.50.300">
    <property type="entry name" value="P-loop containing nucleotide triphosphate hydrolases"/>
    <property type="match status" value="1"/>
</dbReference>
<dbReference type="PANTHER" id="PTHR42714">
    <property type="entry name" value="TRNA MODIFICATION GTPASE GTPBP3"/>
    <property type="match status" value="1"/>
</dbReference>
<protein>
    <recommendedName>
        <fullName evidence="2">G domain-containing protein</fullName>
    </recommendedName>
</protein>
<feature type="domain" description="G" evidence="2">
    <location>
        <begin position="28"/>
        <end position="126"/>
    </location>
</feature>
<accession>A0ABQ7JNY2</accession>
<comment type="caution">
    <text evidence="3">The sequence shown here is derived from an EMBL/GenBank/DDBJ whole genome shotgun (WGS) entry which is preliminary data.</text>
</comment>
<keyword evidence="1" id="KW-0812">Transmembrane</keyword>
<name>A0ABQ7JNY2_9FUNG</name>
<evidence type="ECO:0000256" key="1">
    <source>
        <dbReference type="SAM" id="Phobius"/>
    </source>
</evidence>
<sequence length="293" mass="32986">MFKMLEAAFHMDSPPKYYNEFESKTVAVMFIGNAGAGKSTLLSQIGGTFKSGAKFRQGFTQDITEEWVELNGEEILLVDVPGLFEPDNKRTKRNAELLSEALKKGYDYKLYFVLKASNRGPDDADMVMMSRINECIQQANGAKVSFRVIINQIQDDEVEKMYRTEVAEDNFKSLFESLDIENFSFDINIDSVTLVRFNEQAVKNRDADQYKILRDTISSEVREQKKARVSLVKDIELTNEDLKLYQKALLALASPLIVAGGLVVGVVGGTGWALYKTARLAHRGMQKAFSSEE</sequence>
<dbReference type="PANTHER" id="PTHR42714:SF2">
    <property type="entry name" value="TRNA MODIFICATION GTPASE GTPBP3, MITOCHONDRIAL"/>
    <property type="match status" value="1"/>
</dbReference>
<evidence type="ECO:0000313" key="4">
    <source>
        <dbReference type="Proteomes" id="UP001194696"/>
    </source>
</evidence>
<dbReference type="EMBL" id="JAAAIM010001068">
    <property type="protein sequence ID" value="KAG0282416.1"/>
    <property type="molecule type" value="Genomic_DNA"/>
</dbReference>
<keyword evidence="4" id="KW-1185">Reference proteome</keyword>
<proteinExistence type="predicted"/>
<organism evidence="3 4">
    <name type="scientific">Linnemannia gamsii</name>
    <dbReference type="NCBI Taxonomy" id="64522"/>
    <lineage>
        <taxon>Eukaryota</taxon>
        <taxon>Fungi</taxon>
        <taxon>Fungi incertae sedis</taxon>
        <taxon>Mucoromycota</taxon>
        <taxon>Mortierellomycotina</taxon>
        <taxon>Mortierellomycetes</taxon>
        <taxon>Mortierellales</taxon>
        <taxon>Mortierellaceae</taxon>
        <taxon>Linnemannia</taxon>
    </lineage>
</organism>
<dbReference type="Proteomes" id="UP001194696">
    <property type="component" value="Unassembled WGS sequence"/>
</dbReference>
<dbReference type="InterPro" id="IPR027417">
    <property type="entry name" value="P-loop_NTPase"/>
</dbReference>
<feature type="transmembrane region" description="Helical" evidence="1">
    <location>
        <begin position="248"/>
        <end position="275"/>
    </location>
</feature>
<dbReference type="InterPro" id="IPR006073">
    <property type="entry name" value="GTP-bd"/>
</dbReference>
<keyword evidence="1" id="KW-1133">Transmembrane helix</keyword>
<dbReference type="Pfam" id="PF01926">
    <property type="entry name" value="MMR_HSR1"/>
    <property type="match status" value="1"/>
</dbReference>
<evidence type="ECO:0000313" key="3">
    <source>
        <dbReference type="EMBL" id="KAG0282416.1"/>
    </source>
</evidence>
<reference evidence="3 4" key="1">
    <citation type="journal article" date="2020" name="Fungal Divers.">
        <title>Resolving the Mortierellaceae phylogeny through synthesis of multi-gene phylogenetics and phylogenomics.</title>
        <authorList>
            <person name="Vandepol N."/>
            <person name="Liber J."/>
            <person name="Desiro A."/>
            <person name="Na H."/>
            <person name="Kennedy M."/>
            <person name="Barry K."/>
            <person name="Grigoriev I.V."/>
            <person name="Miller A.N."/>
            <person name="O'Donnell K."/>
            <person name="Stajich J.E."/>
            <person name="Bonito G."/>
        </authorList>
    </citation>
    <scope>NUCLEOTIDE SEQUENCE [LARGE SCALE GENOMIC DNA]</scope>
    <source>
        <strain evidence="3 4">AD045</strain>
    </source>
</reference>
<dbReference type="SUPFAM" id="SSF52540">
    <property type="entry name" value="P-loop containing nucleoside triphosphate hydrolases"/>
    <property type="match status" value="1"/>
</dbReference>
<gene>
    <name evidence="3" type="ORF">BGZ96_000494</name>
</gene>
<keyword evidence="1" id="KW-0472">Membrane</keyword>